<organism evidence="1 2">
    <name type="scientific">Paragonimus skrjabini miyazakii</name>
    <dbReference type="NCBI Taxonomy" id="59628"/>
    <lineage>
        <taxon>Eukaryota</taxon>
        <taxon>Metazoa</taxon>
        <taxon>Spiralia</taxon>
        <taxon>Lophotrochozoa</taxon>
        <taxon>Platyhelminthes</taxon>
        <taxon>Trematoda</taxon>
        <taxon>Digenea</taxon>
        <taxon>Plagiorchiida</taxon>
        <taxon>Troglotremata</taxon>
        <taxon>Troglotrematidae</taxon>
        <taxon>Paragonimus</taxon>
    </lineage>
</organism>
<sequence>MNSLFISTTVFFPGQKRLYTTAFEWTFTNNRLQKCPKRLEILQNVDKPLTTLRCHVGMHLNLVSSSF</sequence>
<dbReference type="EMBL" id="JTDE01003676">
    <property type="protein sequence ID" value="KAF7255778.1"/>
    <property type="molecule type" value="Genomic_DNA"/>
</dbReference>
<reference evidence="1" key="1">
    <citation type="submission" date="2019-07" db="EMBL/GenBank/DDBJ databases">
        <title>Annotation for the trematode Paragonimus miyazaki's.</title>
        <authorList>
            <person name="Choi Y.-J."/>
        </authorList>
    </citation>
    <scope>NUCLEOTIDE SEQUENCE</scope>
    <source>
        <strain evidence="1">Japan</strain>
    </source>
</reference>
<name>A0A8S9YV85_9TREM</name>
<accession>A0A8S9YV85</accession>
<comment type="caution">
    <text evidence="1">The sequence shown here is derived from an EMBL/GenBank/DDBJ whole genome shotgun (WGS) entry which is preliminary data.</text>
</comment>
<gene>
    <name evidence="1" type="ORF">EG68_07347</name>
</gene>
<protein>
    <submittedName>
        <fullName evidence="1">Uncharacterized protein</fullName>
    </submittedName>
</protein>
<keyword evidence="2" id="KW-1185">Reference proteome</keyword>
<evidence type="ECO:0000313" key="1">
    <source>
        <dbReference type="EMBL" id="KAF7255778.1"/>
    </source>
</evidence>
<dbReference type="Proteomes" id="UP000822476">
    <property type="component" value="Unassembled WGS sequence"/>
</dbReference>
<proteinExistence type="predicted"/>
<evidence type="ECO:0000313" key="2">
    <source>
        <dbReference type="Proteomes" id="UP000822476"/>
    </source>
</evidence>
<dbReference type="AlphaFoldDB" id="A0A8S9YV85"/>